<keyword evidence="3" id="KW-1185">Reference proteome</keyword>
<dbReference type="EMBL" id="ANIE01000005">
    <property type="protein sequence ID" value="KEF31272.1"/>
    <property type="molecule type" value="Genomic_DNA"/>
</dbReference>
<accession>A0A072N237</accession>
<dbReference type="AlphaFoldDB" id="A0A072N237"/>
<name>A0A072N237_9GAMM</name>
<dbReference type="PATRIC" id="fig|1137280.3.peg.1433"/>
<dbReference type="OrthoDB" id="1494990at2"/>
<dbReference type="Proteomes" id="UP000035057">
    <property type="component" value="Unassembled WGS sequence"/>
</dbReference>
<reference evidence="2 3" key="1">
    <citation type="submission" date="2012-12" db="EMBL/GenBank/DDBJ databases">
        <title>Genome assembly of Marinobacter sp. AK21.</title>
        <authorList>
            <person name="Khatri I."/>
            <person name="Kumar R."/>
            <person name="Vaidya B."/>
            <person name="Subramanian S."/>
            <person name="Pinnaka A."/>
        </authorList>
    </citation>
    <scope>NUCLEOTIDE SEQUENCE [LARGE SCALE GENOMIC DNA]</scope>
    <source>
        <strain evidence="2 3">AK21</strain>
    </source>
</reference>
<feature type="chain" id="PRO_5001680398" evidence="1">
    <location>
        <begin position="21"/>
        <end position="149"/>
    </location>
</feature>
<dbReference type="STRING" id="1137280.D777_01621"/>
<keyword evidence="1" id="KW-0732">Signal</keyword>
<comment type="caution">
    <text evidence="2">The sequence shown here is derived from an EMBL/GenBank/DDBJ whole genome shotgun (WGS) entry which is preliminary data.</text>
</comment>
<feature type="signal peptide" evidence="1">
    <location>
        <begin position="1"/>
        <end position="20"/>
    </location>
</feature>
<proteinExistence type="predicted"/>
<protein>
    <submittedName>
        <fullName evidence="2">Uncharacterized protein</fullName>
    </submittedName>
</protein>
<evidence type="ECO:0000313" key="3">
    <source>
        <dbReference type="Proteomes" id="UP000035057"/>
    </source>
</evidence>
<evidence type="ECO:0000256" key="1">
    <source>
        <dbReference type="SAM" id="SignalP"/>
    </source>
</evidence>
<dbReference type="RefSeq" id="WP_036130050.1">
    <property type="nucleotide sequence ID" value="NZ_ANIE01000005.1"/>
</dbReference>
<organism evidence="2 3">
    <name type="scientific">Marinobacter nitratireducens</name>
    <dbReference type="NCBI Taxonomy" id="1137280"/>
    <lineage>
        <taxon>Bacteria</taxon>
        <taxon>Pseudomonadati</taxon>
        <taxon>Pseudomonadota</taxon>
        <taxon>Gammaproteobacteria</taxon>
        <taxon>Pseudomonadales</taxon>
        <taxon>Marinobacteraceae</taxon>
        <taxon>Marinobacter</taxon>
    </lineage>
</organism>
<gene>
    <name evidence="2" type="ORF">D777_01621</name>
</gene>
<sequence>MSRIALLLLGSFLMAGLAHANPGQPNFMPALWGDGEVWGTKGTTSLPAPTANNAQSFDALYVVTNTNNPEGQLPVSEAAPGNPDYNGGRWFTHTVEWTGAGFMYHGIVPVLTSYEDIQYHEALGHLVITPGSFPDGPPVYFQCPLLPVK</sequence>
<evidence type="ECO:0000313" key="2">
    <source>
        <dbReference type="EMBL" id="KEF31272.1"/>
    </source>
</evidence>